<organism evidence="1 2">
    <name type="scientific">Glossina austeni</name>
    <name type="common">Savannah tsetse fly</name>
    <dbReference type="NCBI Taxonomy" id="7395"/>
    <lineage>
        <taxon>Eukaryota</taxon>
        <taxon>Metazoa</taxon>
        <taxon>Ecdysozoa</taxon>
        <taxon>Arthropoda</taxon>
        <taxon>Hexapoda</taxon>
        <taxon>Insecta</taxon>
        <taxon>Pterygota</taxon>
        <taxon>Neoptera</taxon>
        <taxon>Endopterygota</taxon>
        <taxon>Diptera</taxon>
        <taxon>Brachycera</taxon>
        <taxon>Muscomorpha</taxon>
        <taxon>Hippoboscoidea</taxon>
        <taxon>Glossinidae</taxon>
        <taxon>Glossina</taxon>
    </lineage>
</organism>
<dbReference type="SUPFAM" id="SSF52540">
    <property type="entry name" value="P-loop containing nucleoside triphosphate hydrolases"/>
    <property type="match status" value="1"/>
</dbReference>
<proteinExistence type="predicted"/>
<accession>A0A1A9VY73</accession>
<dbReference type="EnsemblMetazoa" id="GAUT051492-RA">
    <property type="protein sequence ID" value="GAUT051492-PA"/>
    <property type="gene ID" value="GAUT051492"/>
</dbReference>
<dbReference type="AlphaFoldDB" id="A0A1A9VY73"/>
<dbReference type="VEuPathDB" id="VectorBase:GAUT051492"/>
<name>A0A1A9VY73_GLOAU</name>
<dbReference type="STRING" id="7395.A0A1A9VY73"/>
<protein>
    <recommendedName>
        <fullName evidence="3">ABC transporter domain-containing protein</fullName>
    </recommendedName>
</protein>
<reference evidence="1" key="1">
    <citation type="submission" date="2020-05" db="UniProtKB">
        <authorList>
            <consortium name="EnsemblMetazoa"/>
        </authorList>
    </citation>
    <scope>IDENTIFICATION</scope>
    <source>
        <strain evidence="1">TTRI</strain>
    </source>
</reference>
<sequence>MREVLTKNLQAAPRQELAICCALIGRSRVIILDVPNARLDEVAPMRNWELITKEILGPIILITESNPAVVEALGDRVAFFGIVFYSHNAQGSEFGYVSTTKEPGSVYLLILPHFAMCNPISTVYYSSERKRVCEHSEIFCATVQHKVRHNNDKSRFSQREGVMELYKIQHMRNS</sequence>
<evidence type="ECO:0008006" key="3">
    <source>
        <dbReference type="Google" id="ProtNLM"/>
    </source>
</evidence>
<keyword evidence="2" id="KW-1185">Reference proteome</keyword>
<evidence type="ECO:0000313" key="2">
    <source>
        <dbReference type="Proteomes" id="UP000078200"/>
    </source>
</evidence>
<dbReference type="Proteomes" id="UP000078200">
    <property type="component" value="Unassembled WGS sequence"/>
</dbReference>
<dbReference type="InterPro" id="IPR027417">
    <property type="entry name" value="P-loop_NTPase"/>
</dbReference>
<evidence type="ECO:0000313" key="1">
    <source>
        <dbReference type="EnsemblMetazoa" id="GAUT051492-PA"/>
    </source>
</evidence>
<dbReference type="Gene3D" id="3.40.50.300">
    <property type="entry name" value="P-loop containing nucleotide triphosphate hydrolases"/>
    <property type="match status" value="1"/>
</dbReference>